<name>A0A081LC07_9BACI</name>
<dbReference type="NCBIfam" id="TIGR03716">
    <property type="entry name" value="R_switched_YkoY"/>
    <property type="match status" value="1"/>
</dbReference>
<feature type="transmembrane region" description="Helical" evidence="6">
    <location>
        <begin position="164"/>
        <end position="187"/>
    </location>
</feature>
<reference evidence="7 8" key="1">
    <citation type="submission" date="2012-09" db="EMBL/GenBank/DDBJ databases">
        <title>Genome Sequence of Bacillus sp. DW5-4.</title>
        <authorList>
            <person name="Lai Q."/>
            <person name="Liu Y."/>
            <person name="Shao Z."/>
        </authorList>
    </citation>
    <scope>NUCLEOTIDE SEQUENCE [LARGE SCALE GENOMIC DNA]</scope>
    <source>
        <strain evidence="7 8">DW5-4</strain>
    </source>
</reference>
<dbReference type="GO" id="GO:0016020">
    <property type="term" value="C:membrane"/>
    <property type="evidence" value="ECO:0007669"/>
    <property type="project" value="UniProtKB-SubCell"/>
</dbReference>
<keyword evidence="4 6" id="KW-1133">Transmembrane helix</keyword>
<evidence type="ECO:0000313" key="8">
    <source>
        <dbReference type="Proteomes" id="UP000028091"/>
    </source>
</evidence>
<keyword evidence="8" id="KW-1185">Reference proteome</keyword>
<sequence>MDILKHMLDTYASFFDWHMWAEVLSDPVSWGLIGTLVVLEGLLSADNALVLAVMVKHLPEKQRKKALTYGLIGAYFFRFLFIGVGMLLIKFWWIKVLGAAYLAWLVIKHFWLGDGDDEAKELKKEGWMIRVFGVFWATVISVEIMDLAFSVDSILAAFAVSEEVWILLLGGMLGILMMRTVAQLFLVLIDRIPELENTAFILIGIIAAKMALSAAHIEIPHLVFFAIIILAFIGTFIVHKINKKKHQDVTNEAAASKEE</sequence>
<evidence type="ECO:0000256" key="6">
    <source>
        <dbReference type="SAM" id="Phobius"/>
    </source>
</evidence>
<feature type="transmembrane region" description="Helical" evidence="6">
    <location>
        <begin position="223"/>
        <end position="241"/>
    </location>
</feature>
<evidence type="ECO:0000313" key="7">
    <source>
        <dbReference type="EMBL" id="KEP26783.1"/>
    </source>
</evidence>
<gene>
    <name evidence="7" type="ORF">BA70_18035</name>
</gene>
<organism evidence="7 8">
    <name type="scientific">Bacillus zhangzhouensis</name>
    <dbReference type="NCBI Taxonomy" id="1178540"/>
    <lineage>
        <taxon>Bacteria</taxon>
        <taxon>Bacillati</taxon>
        <taxon>Bacillota</taxon>
        <taxon>Bacilli</taxon>
        <taxon>Bacillales</taxon>
        <taxon>Bacillaceae</taxon>
        <taxon>Bacillus</taxon>
    </lineage>
</organism>
<comment type="similarity">
    <text evidence="2">Belongs to the TerC family.</text>
</comment>
<keyword evidence="5 6" id="KW-0472">Membrane</keyword>
<evidence type="ECO:0000256" key="4">
    <source>
        <dbReference type="ARBA" id="ARBA00022989"/>
    </source>
</evidence>
<evidence type="ECO:0000256" key="5">
    <source>
        <dbReference type="ARBA" id="ARBA00023136"/>
    </source>
</evidence>
<dbReference type="Pfam" id="PF03741">
    <property type="entry name" value="TerC"/>
    <property type="match status" value="1"/>
</dbReference>
<dbReference type="Proteomes" id="UP000028091">
    <property type="component" value="Unassembled WGS sequence"/>
</dbReference>
<dbReference type="InterPro" id="IPR005496">
    <property type="entry name" value="Integral_membrane_TerC"/>
</dbReference>
<keyword evidence="3 6" id="KW-0812">Transmembrane</keyword>
<dbReference type="PANTHER" id="PTHR30238">
    <property type="entry name" value="MEMBRANE BOUND PREDICTED REDOX MODULATOR"/>
    <property type="match status" value="1"/>
</dbReference>
<evidence type="ECO:0000256" key="3">
    <source>
        <dbReference type="ARBA" id="ARBA00022692"/>
    </source>
</evidence>
<dbReference type="RefSeq" id="WP_034320586.1">
    <property type="nucleotide sequence ID" value="NZ_JALPZN010000023.1"/>
</dbReference>
<proteinExistence type="inferred from homology"/>
<feature type="transmembrane region" description="Helical" evidence="6">
    <location>
        <begin position="132"/>
        <end position="158"/>
    </location>
</feature>
<evidence type="ECO:0000256" key="2">
    <source>
        <dbReference type="ARBA" id="ARBA00007511"/>
    </source>
</evidence>
<feature type="transmembrane region" description="Helical" evidence="6">
    <location>
        <begin position="66"/>
        <end position="86"/>
    </location>
</feature>
<comment type="subcellular location">
    <subcellularLocation>
        <location evidence="1">Membrane</location>
        <topology evidence="1">Multi-pass membrane protein</topology>
    </subcellularLocation>
</comment>
<feature type="transmembrane region" description="Helical" evidence="6">
    <location>
        <begin position="92"/>
        <end position="111"/>
    </location>
</feature>
<dbReference type="AlphaFoldDB" id="A0A081LC07"/>
<dbReference type="OrthoDB" id="9806211at2"/>
<evidence type="ECO:0000256" key="1">
    <source>
        <dbReference type="ARBA" id="ARBA00004141"/>
    </source>
</evidence>
<protein>
    <submittedName>
        <fullName evidence="7">Membrane protein</fullName>
    </submittedName>
</protein>
<dbReference type="eggNOG" id="COG0861">
    <property type="taxonomic scope" value="Bacteria"/>
</dbReference>
<comment type="caution">
    <text evidence="7">The sequence shown here is derived from an EMBL/GenBank/DDBJ whole genome shotgun (WGS) entry which is preliminary data.</text>
</comment>
<feature type="transmembrane region" description="Helical" evidence="6">
    <location>
        <begin position="28"/>
        <end position="54"/>
    </location>
</feature>
<dbReference type="PANTHER" id="PTHR30238:SF6">
    <property type="entry name" value="TERC-LIKE PROTEIN"/>
    <property type="match status" value="1"/>
</dbReference>
<accession>A0A081LC07</accession>
<dbReference type="InterPro" id="IPR022493">
    <property type="entry name" value="CHP03716_TM_YkoY"/>
</dbReference>
<feature type="transmembrane region" description="Helical" evidence="6">
    <location>
        <begin position="199"/>
        <end position="217"/>
    </location>
</feature>
<dbReference type="EMBL" id="JOTP01000007">
    <property type="protein sequence ID" value="KEP26783.1"/>
    <property type="molecule type" value="Genomic_DNA"/>
</dbReference>